<dbReference type="Pfam" id="PF00583">
    <property type="entry name" value="Acetyltransf_1"/>
    <property type="match status" value="1"/>
</dbReference>
<evidence type="ECO:0000256" key="1">
    <source>
        <dbReference type="ARBA" id="ARBA00022679"/>
    </source>
</evidence>
<reference evidence="5" key="1">
    <citation type="journal article" date="2019" name="Int. J. Syst. Evol. Microbiol.">
        <title>The Global Catalogue of Microorganisms (GCM) 10K type strain sequencing project: providing services to taxonomists for standard genome sequencing and annotation.</title>
        <authorList>
            <consortium name="The Broad Institute Genomics Platform"/>
            <consortium name="The Broad Institute Genome Sequencing Center for Infectious Disease"/>
            <person name="Wu L."/>
            <person name="Ma J."/>
        </authorList>
    </citation>
    <scope>NUCLEOTIDE SEQUENCE [LARGE SCALE GENOMIC DNA]</scope>
    <source>
        <strain evidence="5">KCTC 32998</strain>
    </source>
</reference>
<keyword evidence="5" id="KW-1185">Reference proteome</keyword>
<dbReference type="EMBL" id="BMZI01000004">
    <property type="protein sequence ID" value="GHB22387.1"/>
    <property type="molecule type" value="Genomic_DNA"/>
</dbReference>
<protein>
    <submittedName>
        <fullName evidence="4">N-acetyltransferase</fullName>
    </submittedName>
</protein>
<dbReference type="PANTHER" id="PTHR43072:SF23">
    <property type="entry name" value="UPF0039 PROTEIN C11D3.02C"/>
    <property type="match status" value="1"/>
</dbReference>
<gene>
    <name evidence="4" type="ORF">GCM10009038_21670</name>
</gene>
<dbReference type="PROSITE" id="PS51186">
    <property type="entry name" value="GNAT"/>
    <property type="match status" value="1"/>
</dbReference>
<name>A0ABQ3E3R1_9GAMM</name>
<evidence type="ECO:0000259" key="3">
    <source>
        <dbReference type="PROSITE" id="PS51186"/>
    </source>
</evidence>
<evidence type="ECO:0000313" key="4">
    <source>
        <dbReference type="EMBL" id="GHB22387.1"/>
    </source>
</evidence>
<dbReference type="Gene3D" id="3.40.630.30">
    <property type="match status" value="1"/>
</dbReference>
<sequence length="168" mass="18837">MQIISADARHLPAIVNILNHYILNSYARFETMPLSVEGRREWFSQFLDDSTPACMLIAQEGNDVLGFAGAQRYREGEAFRQTLETTIYLAPAYGEKRGLGSQLYGELFERLSGQDLHRALAGIALPNAASVALHEKFGFERVGVFDQYACKNGRYISTVWMQKPLGKS</sequence>
<feature type="domain" description="N-acetyltransferase" evidence="3">
    <location>
        <begin position="1"/>
        <end position="166"/>
    </location>
</feature>
<organism evidence="4 5">
    <name type="scientific">Salinicola rhizosphaerae</name>
    <dbReference type="NCBI Taxonomy" id="1443141"/>
    <lineage>
        <taxon>Bacteria</taxon>
        <taxon>Pseudomonadati</taxon>
        <taxon>Pseudomonadota</taxon>
        <taxon>Gammaproteobacteria</taxon>
        <taxon>Oceanospirillales</taxon>
        <taxon>Halomonadaceae</taxon>
        <taxon>Salinicola</taxon>
    </lineage>
</organism>
<dbReference type="InterPro" id="IPR000182">
    <property type="entry name" value="GNAT_dom"/>
</dbReference>
<dbReference type="InterPro" id="IPR016181">
    <property type="entry name" value="Acyl_CoA_acyltransferase"/>
</dbReference>
<dbReference type="PANTHER" id="PTHR43072">
    <property type="entry name" value="N-ACETYLTRANSFERASE"/>
    <property type="match status" value="1"/>
</dbReference>
<accession>A0ABQ3E3R1</accession>
<evidence type="ECO:0000313" key="5">
    <source>
        <dbReference type="Proteomes" id="UP000646745"/>
    </source>
</evidence>
<dbReference type="Proteomes" id="UP000646745">
    <property type="component" value="Unassembled WGS sequence"/>
</dbReference>
<dbReference type="RefSeq" id="WP_189444689.1">
    <property type="nucleotide sequence ID" value="NZ_BMZI01000004.1"/>
</dbReference>
<dbReference type="SUPFAM" id="SSF55729">
    <property type="entry name" value="Acyl-CoA N-acyltransferases (Nat)"/>
    <property type="match status" value="1"/>
</dbReference>
<evidence type="ECO:0000256" key="2">
    <source>
        <dbReference type="ARBA" id="ARBA00023315"/>
    </source>
</evidence>
<comment type="caution">
    <text evidence="4">The sequence shown here is derived from an EMBL/GenBank/DDBJ whole genome shotgun (WGS) entry which is preliminary data.</text>
</comment>
<keyword evidence="1" id="KW-0808">Transferase</keyword>
<keyword evidence="2" id="KW-0012">Acyltransferase</keyword>
<proteinExistence type="predicted"/>